<protein>
    <submittedName>
        <fullName evidence="4">Efflux transporter outer membrane subunit</fullName>
    </submittedName>
</protein>
<keyword evidence="2" id="KW-1134">Transmembrane beta strand</keyword>
<keyword evidence="2" id="KW-0564">Palmitate</keyword>
<dbReference type="SUPFAM" id="SSF56954">
    <property type="entry name" value="Outer membrane efflux proteins (OEP)"/>
    <property type="match status" value="1"/>
</dbReference>
<comment type="caution">
    <text evidence="4">The sequence shown here is derived from an EMBL/GenBank/DDBJ whole genome shotgun (WGS) entry which is preliminary data.</text>
</comment>
<dbReference type="EMBL" id="SEWF01000001">
    <property type="protein sequence ID" value="RYU97679.1"/>
    <property type="molecule type" value="Genomic_DNA"/>
</dbReference>
<keyword evidence="2" id="KW-0449">Lipoprotein</keyword>
<dbReference type="OrthoDB" id="9770517at2"/>
<comment type="similarity">
    <text evidence="1 2">Belongs to the outer membrane factor (OMF) (TC 1.B.17) family.</text>
</comment>
<evidence type="ECO:0000256" key="3">
    <source>
        <dbReference type="SAM" id="Phobius"/>
    </source>
</evidence>
<keyword evidence="2 3" id="KW-0472">Membrane</keyword>
<dbReference type="GO" id="GO:0005886">
    <property type="term" value="C:plasma membrane"/>
    <property type="evidence" value="ECO:0007669"/>
    <property type="project" value="UniProtKB-SubCell"/>
</dbReference>
<organism evidence="4 5">
    <name type="scientific">Emticicia agri</name>
    <dbReference type="NCBI Taxonomy" id="2492393"/>
    <lineage>
        <taxon>Bacteria</taxon>
        <taxon>Pseudomonadati</taxon>
        <taxon>Bacteroidota</taxon>
        <taxon>Cytophagia</taxon>
        <taxon>Cytophagales</taxon>
        <taxon>Leadbetterellaceae</taxon>
        <taxon>Emticicia</taxon>
    </lineage>
</organism>
<dbReference type="AlphaFoldDB" id="A0A4Q5M633"/>
<dbReference type="PANTHER" id="PTHR30203">
    <property type="entry name" value="OUTER MEMBRANE CATION EFFLUX PROTEIN"/>
    <property type="match status" value="1"/>
</dbReference>
<keyword evidence="2 3" id="KW-0812">Transmembrane</keyword>
<dbReference type="InterPro" id="IPR003423">
    <property type="entry name" value="OMP_efflux"/>
</dbReference>
<dbReference type="Gene3D" id="2.20.200.10">
    <property type="entry name" value="Outer membrane efflux proteins (OEP)"/>
    <property type="match status" value="1"/>
</dbReference>
<gene>
    <name evidence="4" type="ORF">EWM59_00725</name>
</gene>
<dbReference type="Gene3D" id="1.20.1600.10">
    <property type="entry name" value="Outer membrane efflux proteins (OEP)"/>
    <property type="match status" value="1"/>
</dbReference>
<name>A0A4Q5M633_9BACT</name>
<keyword evidence="5" id="KW-1185">Reference proteome</keyword>
<evidence type="ECO:0000313" key="4">
    <source>
        <dbReference type="EMBL" id="RYU97679.1"/>
    </source>
</evidence>
<dbReference type="PANTHER" id="PTHR30203:SF30">
    <property type="entry name" value="OUTER MEMBRANE PROTEIN-RELATED"/>
    <property type="match status" value="1"/>
</dbReference>
<evidence type="ECO:0000256" key="2">
    <source>
        <dbReference type="RuleBase" id="RU362097"/>
    </source>
</evidence>
<evidence type="ECO:0000256" key="1">
    <source>
        <dbReference type="ARBA" id="ARBA00007613"/>
    </source>
</evidence>
<sequence>MSSLQANLNERKKRKKLLKKSMLKLKYICIFVCIIFLGGCKLKENVPQRKAVAIPQKFSARTDSTTIQLASMQDFFADPMLVALIDTALKNNFDLQVALQNIELARAGVRFTQGIDMPDLSAALSVGSRKFGNYTIDGVGNYDTQFSTNLDKKQQLPSPHVPDFFVGLQSSWEVDLWGKLKSKKKAAAARFIASEYGRNLIVTSLVSDIADAYFQLLILDNEQKILDDNIQLQQRALDIVNALKQAGEANQLGVELMSAQLLSSQSLKIEVKQKIIENENRINFLLGRFPQTIERRTVAWENIVPPKLATGVPSALLENRPDIKQAEFDLIAADADIYAAKAAFYPSLNINGSMGLQAFRAAVLFNPGSFAYSVAGGLFAPLLNRRQLIADLMAEEAEQKIAYTNYKRTIVNSFTEVYNYLNLIENTNEIHELKSKEVEVLKGTINTSVELFRFGRATYLEVVTAQKNALQAQMELINLRKSQYNAVIGLYRALGGGWKSVI</sequence>
<feature type="transmembrane region" description="Helical" evidence="3">
    <location>
        <begin position="21"/>
        <end position="39"/>
    </location>
</feature>
<dbReference type="Pfam" id="PF02321">
    <property type="entry name" value="OEP"/>
    <property type="match status" value="2"/>
</dbReference>
<dbReference type="NCBIfam" id="TIGR01845">
    <property type="entry name" value="outer_NodT"/>
    <property type="match status" value="1"/>
</dbReference>
<dbReference type="Proteomes" id="UP000293162">
    <property type="component" value="Unassembled WGS sequence"/>
</dbReference>
<evidence type="ECO:0000313" key="5">
    <source>
        <dbReference type="Proteomes" id="UP000293162"/>
    </source>
</evidence>
<proteinExistence type="inferred from homology"/>
<keyword evidence="3" id="KW-1133">Transmembrane helix</keyword>
<comment type="subcellular location">
    <subcellularLocation>
        <location evidence="2">Cell membrane</location>
        <topology evidence="2">Lipid-anchor</topology>
    </subcellularLocation>
</comment>
<dbReference type="GO" id="GO:0015562">
    <property type="term" value="F:efflux transmembrane transporter activity"/>
    <property type="evidence" value="ECO:0007669"/>
    <property type="project" value="InterPro"/>
</dbReference>
<dbReference type="InterPro" id="IPR010131">
    <property type="entry name" value="MdtP/NodT-like"/>
</dbReference>
<reference evidence="4 5" key="1">
    <citation type="submission" date="2019-02" db="EMBL/GenBank/DDBJ databases">
        <title>Bacterial novel species Emticicia sp. 17J42-9 isolated from soil.</title>
        <authorList>
            <person name="Jung H.-Y."/>
        </authorList>
    </citation>
    <scope>NUCLEOTIDE SEQUENCE [LARGE SCALE GENOMIC DNA]</scope>
    <source>
        <strain evidence="4 5">17J42-9</strain>
    </source>
</reference>
<accession>A0A4Q5M633</accession>